<dbReference type="Proteomes" id="UP001206925">
    <property type="component" value="Unassembled WGS sequence"/>
</dbReference>
<dbReference type="AlphaFoldDB" id="A0AAD5CRL8"/>
<organism evidence="1 2">
    <name type="scientific">Ambrosia artemisiifolia</name>
    <name type="common">Common ragweed</name>
    <dbReference type="NCBI Taxonomy" id="4212"/>
    <lineage>
        <taxon>Eukaryota</taxon>
        <taxon>Viridiplantae</taxon>
        <taxon>Streptophyta</taxon>
        <taxon>Embryophyta</taxon>
        <taxon>Tracheophyta</taxon>
        <taxon>Spermatophyta</taxon>
        <taxon>Magnoliopsida</taxon>
        <taxon>eudicotyledons</taxon>
        <taxon>Gunneridae</taxon>
        <taxon>Pentapetalae</taxon>
        <taxon>asterids</taxon>
        <taxon>campanulids</taxon>
        <taxon>Asterales</taxon>
        <taxon>Asteraceae</taxon>
        <taxon>Asteroideae</taxon>
        <taxon>Heliantheae alliance</taxon>
        <taxon>Heliantheae</taxon>
        <taxon>Ambrosia</taxon>
    </lineage>
</organism>
<evidence type="ECO:0000313" key="1">
    <source>
        <dbReference type="EMBL" id="KAI7747018.1"/>
    </source>
</evidence>
<protein>
    <submittedName>
        <fullName evidence="1">Uncharacterized protein</fullName>
    </submittedName>
</protein>
<name>A0AAD5CRL8_AMBAR</name>
<gene>
    <name evidence="1" type="ORF">M8C21_012669</name>
</gene>
<accession>A0AAD5CRL8</accession>
<sequence>MRYEECNQFEAETTVARNVCLHQFLKELGLWIAEQQQQHRVKNGADERHAEDACGLHGIFSSKTINFSRF</sequence>
<keyword evidence="2" id="KW-1185">Reference proteome</keyword>
<dbReference type="EMBL" id="JAMZMK010006860">
    <property type="protein sequence ID" value="KAI7747018.1"/>
    <property type="molecule type" value="Genomic_DNA"/>
</dbReference>
<evidence type="ECO:0000313" key="2">
    <source>
        <dbReference type="Proteomes" id="UP001206925"/>
    </source>
</evidence>
<reference evidence="1" key="1">
    <citation type="submission" date="2022-06" db="EMBL/GenBank/DDBJ databases">
        <title>Uncovering the hologenomic basis of an extraordinary plant invasion.</title>
        <authorList>
            <person name="Bieker V.C."/>
            <person name="Martin M.D."/>
            <person name="Gilbert T."/>
            <person name="Hodgins K."/>
            <person name="Battlay P."/>
            <person name="Petersen B."/>
            <person name="Wilson J."/>
        </authorList>
    </citation>
    <scope>NUCLEOTIDE SEQUENCE</scope>
    <source>
        <strain evidence="1">AA19_3_7</strain>
        <tissue evidence="1">Leaf</tissue>
    </source>
</reference>
<proteinExistence type="predicted"/>
<comment type="caution">
    <text evidence="1">The sequence shown here is derived from an EMBL/GenBank/DDBJ whole genome shotgun (WGS) entry which is preliminary data.</text>
</comment>